<gene>
    <name evidence="5" type="ORF">RMAR00112_LOCUS33817</name>
    <name evidence="6" type="ORF">RMAR00112_LOCUS33818</name>
    <name evidence="7" type="ORF">RMAR00112_LOCUS33819</name>
</gene>
<dbReference type="GO" id="GO:0003735">
    <property type="term" value="F:structural constituent of ribosome"/>
    <property type="evidence" value="ECO:0007669"/>
    <property type="project" value="InterPro"/>
</dbReference>
<evidence type="ECO:0000256" key="3">
    <source>
        <dbReference type="ARBA" id="ARBA00023274"/>
    </source>
</evidence>
<protein>
    <recommendedName>
        <fullName evidence="4">Large ribosomal subunit protein uL6 alpha-beta domain-containing protein</fullName>
    </recommendedName>
</protein>
<feature type="domain" description="Large ribosomal subunit protein uL6 alpha-beta" evidence="4">
    <location>
        <begin position="13"/>
        <end position="86"/>
    </location>
</feature>
<dbReference type="EMBL" id="HBHW01043618">
    <property type="protein sequence ID" value="CAE0065745.1"/>
    <property type="molecule type" value="Transcribed_RNA"/>
</dbReference>
<dbReference type="InterPro" id="IPR020040">
    <property type="entry name" value="Ribosomal_uL6_a/b-dom"/>
</dbReference>
<dbReference type="EMBL" id="HBHW01043619">
    <property type="protein sequence ID" value="CAE0065746.1"/>
    <property type="molecule type" value="Transcribed_RNA"/>
</dbReference>
<dbReference type="AlphaFoldDB" id="A0A7S3AAJ5"/>
<dbReference type="InterPro" id="IPR000702">
    <property type="entry name" value="Ribosomal_uL6-like"/>
</dbReference>
<dbReference type="GO" id="GO:0019843">
    <property type="term" value="F:rRNA binding"/>
    <property type="evidence" value="ECO:0007669"/>
    <property type="project" value="InterPro"/>
</dbReference>
<keyword evidence="2" id="KW-0689">Ribosomal protein</keyword>
<dbReference type="GO" id="GO:0002181">
    <property type="term" value="P:cytoplasmic translation"/>
    <property type="evidence" value="ECO:0007669"/>
    <property type="project" value="TreeGrafter"/>
</dbReference>
<dbReference type="PIRSF" id="PIRSF002162">
    <property type="entry name" value="Ribosomal_L6"/>
    <property type="match status" value="1"/>
</dbReference>
<dbReference type="InterPro" id="IPR002359">
    <property type="entry name" value="Ribosomal_uL6_CS2"/>
</dbReference>
<dbReference type="Pfam" id="PF00347">
    <property type="entry name" value="Ribosomal_L6"/>
    <property type="match status" value="2"/>
</dbReference>
<comment type="similarity">
    <text evidence="1">Belongs to the universal ribosomal protein uL6 family.</text>
</comment>
<keyword evidence="3" id="KW-0687">Ribonucleoprotein</keyword>
<dbReference type="PROSITE" id="PS00700">
    <property type="entry name" value="RIBOSOMAL_L6_2"/>
    <property type="match status" value="1"/>
</dbReference>
<evidence type="ECO:0000256" key="2">
    <source>
        <dbReference type="ARBA" id="ARBA00022980"/>
    </source>
</evidence>
<dbReference type="GO" id="GO:0022625">
    <property type="term" value="C:cytosolic large ribosomal subunit"/>
    <property type="evidence" value="ECO:0007669"/>
    <property type="project" value="TreeGrafter"/>
</dbReference>
<dbReference type="Gene3D" id="3.90.930.12">
    <property type="entry name" value="Ribosomal protein L6, alpha-beta domain"/>
    <property type="match status" value="2"/>
</dbReference>
<dbReference type="SUPFAM" id="SSF56053">
    <property type="entry name" value="Ribosomal protein L6"/>
    <property type="match status" value="2"/>
</dbReference>
<dbReference type="EMBL" id="HBHW01043620">
    <property type="protein sequence ID" value="CAE0065747.1"/>
    <property type="molecule type" value="Transcribed_RNA"/>
</dbReference>
<dbReference type="InterPro" id="IPR036789">
    <property type="entry name" value="Ribosomal_uL6-like_a/b-dom_sf"/>
</dbReference>
<name>A0A7S3AAJ5_9RHOD</name>
<proteinExistence type="inferred from homology"/>
<dbReference type="PANTHER" id="PTHR11655">
    <property type="entry name" value="60S/50S RIBOSOMAL PROTEIN L6/L9"/>
    <property type="match status" value="1"/>
</dbReference>
<sequence>MKTVLSTGFLPLPEGVTVEVKSRRVEVTGPRGSLSRDMRHMNLQVRKVEGGEKIRVDIWHGKRKHVAAMNTILSTIQNLITGVTKGYRYKMRFVYAHFPINVNVADDKQSVEINNFLGEKRVRKVAMLKDVTCMRTSTKDELALEGNDLQLVSQSAALVHQSCLVKNKDIRKFLDGIYVSEKGHIGEED</sequence>
<dbReference type="FunFam" id="3.90.930.12:FF:000004">
    <property type="entry name" value="60S ribosomal protein L9"/>
    <property type="match status" value="1"/>
</dbReference>
<feature type="domain" description="Large ribosomal subunit protein uL6 alpha-beta" evidence="4">
    <location>
        <begin position="98"/>
        <end position="176"/>
    </location>
</feature>
<evidence type="ECO:0000313" key="6">
    <source>
        <dbReference type="EMBL" id="CAE0065746.1"/>
    </source>
</evidence>
<dbReference type="PANTHER" id="PTHR11655:SF16">
    <property type="entry name" value="60S RIBOSOMAL PROTEIN L9"/>
    <property type="match status" value="1"/>
</dbReference>
<evidence type="ECO:0000256" key="1">
    <source>
        <dbReference type="ARBA" id="ARBA00009356"/>
    </source>
</evidence>
<organism evidence="7">
    <name type="scientific">Rhodosorus marinus</name>
    <dbReference type="NCBI Taxonomy" id="101924"/>
    <lineage>
        <taxon>Eukaryota</taxon>
        <taxon>Rhodophyta</taxon>
        <taxon>Stylonematophyceae</taxon>
        <taxon>Stylonematales</taxon>
        <taxon>Stylonemataceae</taxon>
        <taxon>Rhodosorus</taxon>
    </lineage>
</organism>
<evidence type="ECO:0000313" key="7">
    <source>
        <dbReference type="EMBL" id="CAE0065747.1"/>
    </source>
</evidence>
<evidence type="ECO:0000313" key="5">
    <source>
        <dbReference type="EMBL" id="CAE0065745.1"/>
    </source>
</evidence>
<dbReference type="FunFam" id="3.90.930.12:FF:000003">
    <property type="entry name" value="60S ribosomal protein L9"/>
    <property type="match status" value="1"/>
</dbReference>
<evidence type="ECO:0000259" key="4">
    <source>
        <dbReference type="Pfam" id="PF00347"/>
    </source>
</evidence>
<accession>A0A7S3AAJ5</accession>
<reference evidence="7" key="1">
    <citation type="submission" date="2021-01" db="EMBL/GenBank/DDBJ databases">
        <authorList>
            <person name="Corre E."/>
            <person name="Pelletier E."/>
            <person name="Niang G."/>
            <person name="Scheremetjew M."/>
            <person name="Finn R."/>
            <person name="Kale V."/>
            <person name="Holt S."/>
            <person name="Cochrane G."/>
            <person name="Meng A."/>
            <person name="Brown T."/>
            <person name="Cohen L."/>
        </authorList>
    </citation>
    <scope>NUCLEOTIDE SEQUENCE</scope>
    <source>
        <strain evidence="7">CCMP 769</strain>
    </source>
</reference>